<keyword evidence="2" id="KW-1185">Reference proteome</keyword>
<evidence type="ECO:0000313" key="2">
    <source>
        <dbReference type="Proteomes" id="UP000596661"/>
    </source>
</evidence>
<proteinExistence type="predicted"/>
<sequence>MSLQGIEVTFGRSSAAKNFKKLGSKLLDVNGFLHVAQPYAHSSNQNYGGRGTVMGLGEETPPGTAALEAAVCFFSARSRERSKREKNVGSGAPRVG</sequence>
<dbReference type="Proteomes" id="UP000596661">
    <property type="component" value="Chromosome 6"/>
</dbReference>
<dbReference type="EMBL" id="UZAU01000584">
    <property type="status" value="NOT_ANNOTATED_CDS"/>
    <property type="molecule type" value="Genomic_DNA"/>
</dbReference>
<protein>
    <submittedName>
        <fullName evidence="1">Uncharacterized protein</fullName>
    </submittedName>
</protein>
<dbReference type="Gramene" id="evm.model.06.886">
    <property type="protein sequence ID" value="cds.evm.model.06.886"/>
    <property type="gene ID" value="evm.TU.06.886"/>
</dbReference>
<organism evidence="1 2">
    <name type="scientific">Cannabis sativa</name>
    <name type="common">Hemp</name>
    <name type="synonym">Marijuana</name>
    <dbReference type="NCBI Taxonomy" id="3483"/>
    <lineage>
        <taxon>Eukaryota</taxon>
        <taxon>Viridiplantae</taxon>
        <taxon>Streptophyta</taxon>
        <taxon>Embryophyta</taxon>
        <taxon>Tracheophyta</taxon>
        <taxon>Spermatophyta</taxon>
        <taxon>Magnoliopsida</taxon>
        <taxon>eudicotyledons</taxon>
        <taxon>Gunneridae</taxon>
        <taxon>Pentapetalae</taxon>
        <taxon>rosids</taxon>
        <taxon>fabids</taxon>
        <taxon>Rosales</taxon>
        <taxon>Cannabaceae</taxon>
        <taxon>Cannabis</taxon>
    </lineage>
</organism>
<dbReference type="AlphaFoldDB" id="A0A803Q0E0"/>
<accession>A0A803Q0E0</accession>
<name>A0A803Q0E0_CANSA</name>
<dbReference type="EnsemblPlants" id="evm.model.06.886">
    <property type="protein sequence ID" value="cds.evm.model.06.886"/>
    <property type="gene ID" value="evm.TU.06.886"/>
</dbReference>
<evidence type="ECO:0000313" key="1">
    <source>
        <dbReference type="EnsemblPlants" id="cds.evm.model.06.886"/>
    </source>
</evidence>
<reference evidence="1" key="2">
    <citation type="submission" date="2021-03" db="UniProtKB">
        <authorList>
            <consortium name="EnsemblPlants"/>
        </authorList>
    </citation>
    <scope>IDENTIFICATION</scope>
</reference>
<reference evidence="1" key="1">
    <citation type="submission" date="2018-11" db="EMBL/GenBank/DDBJ databases">
        <authorList>
            <person name="Grassa J C."/>
        </authorList>
    </citation>
    <scope>NUCLEOTIDE SEQUENCE [LARGE SCALE GENOMIC DNA]</scope>
</reference>